<accession>A0A2A6BCB9</accession>
<reference evidence="3" key="1">
    <citation type="journal article" date="2008" name="Nat. Genet.">
        <title>The Pristionchus pacificus genome provides a unique perspective on nematode lifestyle and parasitism.</title>
        <authorList>
            <person name="Dieterich C."/>
            <person name="Clifton S.W."/>
            <person name="Schuster L.N."/>
            <person name="Chinwalla A."/>
            <person name="Delehaunty K."/>
            <person name="Dinkelacker I."/>
            <person name="Fulton L."/>
            <person name="Fulton R."/>
            <person name="Godfrey J."/>
            <person name="Minx P."/>
            <person name="Mitreva M."/>
            <person name="Roeseler W."/>
            <person name="Tian H."/>
            <person name="Witte H."/>
            <person name="Yang S.P."/>
            <person name="Wilson R.K."/>
            <person name="Sommer R.J."/>
        </authorList>
    </citation>
    <scope>NUCLEOTIDE SEQUENCE [LARGE SCALE GENOMIC DNA]</scope>
    <source>
        <strain evidence="3">PS312</strain>
    </source>
</reference>
<feature type="compositionally biased region" description="Basic and acidic residues" evidence="1">
    <location>
        <begin position="84"/>
        <end position="96"/>
    </location>
</feature>
<dbReference type="AlphaFoldDB" id="A0A2A6BCB9"/>
<evidence type="ECO:0000313" key="3">
    <source>
        <dbReference type="Proteomes" id="UP000005239"/>
    </source>
</evidence>
<evidence type="ECO:0000256" key="1">
    <source>
        <dbReference type="SAM" id="MobiDB-lite"/>
    </source>
</evidence>
<organism evidence="2 3">
    <name type="scientific">Pristionchus pacificus</name>
    <name type="common">Parasitic nematode worm</name>
    <dbReference type="NCBI Taxonomy" id="54126"/>
    <lineage>
        <taxon>Eukaryota</taxon>
        <taxon>Metazoa</taxon>
        <taxon>Ecdysozoa</taxon>
        <taxon>Nematoda</taxon>
        <taxon>Chromadorea</taxon>
        <taxon>Rhabditida</taxon>
        <taxon>Rhabditina</taxon>
        <taxon>Diplogasteromorpha</taxon>
        <taxon>Diplogasteroidea</taxon>
        <taxon>Neodiplogasteridae</taxon>
        <taxon>Pristionchus</taxon>
    </lineage>
</organism>
<dbReference type="Proteomes" id="UP000005239">
    <property type="component" value="Unassembled WGS sequence"/>
</dbReference>
<accession>A0A8R1Z679</accession>
<sequence length="104" mass="11725">MLSKLNVLVEFLGRDSNKKEKEESPTTHRAFDRGKCSCILCAIKLISTRNGLRTTSGKMDLLSQYCKYNRNATKNISTNGNNRGENENDEMAKEDGDSAFCNRQ</sequence>
<proteinExistence type="predicted"/>
<name>A0A2A6BCB9_PRIPA</name>
<reference evidence="2" key="2">
    <citation type="submission" date="2022-06" db="UniProtKB">
        <authorList>
            <consortium name="EnsemblMetazoa"/>
        </authorList>
    </citation>
    <scope>IDENTIFICATION</scope>
    <source>
        <strain evidence="2">PS312</strain>
    </source>
</reference>
<feature type="region of interest" description="Disordered" evidence="1">
    <location>
        <begin position="73"/>
        <end position="104"/>
    </location>
</feature>
<keyword evidence="3" id="KW-1185">Reference proteome</keyword>
<protein>
    <submittedName>
        <fullName evidence="2">Uncharacterized protein</fullName>
    </submittedName>
</protein>
<dbReference type="EnsemblMetazoa" id="PPA45268.1">
    <property type="protein sequence ID" value="PPA45268.1"/>
    <property type="gene ID" value="WBGene00283637"/>
</dbReference>
<evidence type="ECO:0000313" key="2">
    <source>
        <dbReference type="EnsemblMetazoa" id="PPA45268.1"/>
    </source>
</evidence>
<gene>
    <name evidence="2" type="primary">WBGene00283637</name>
</gene>